<evidence type="ECO:0000256" key="3">
    <source>
        <dbReference type="ARBA" id="ARBA00022964"/>
    </source>
</evidence>
<feature type="binding site" evidence="5">
    <location>
        <position position="1004"/>
    </location>
    <ligand>
        <name>Fe cation</name>
        <dbReference type="ChEBI" id="CHEBI:24875"/>
        <note>catalytic</note>
    </ligand>
</feature>
<sequence length="1020" mass="116192">MTIGCNFEKWLATDIGEAIREPRLFLRIWDSCRSASEEVLQRLDAGLVPDDELKELVKIQLEKRLQWGYKQTYEEQVAFHLDFINSLKTMDISGAMEVINSESYELPVSFLSLTFGNTLKQSACYFDHKFMTIDEAEIAMHDLYCERAQIKDGQSILDIGCGQGGLVFHIAQKFKNCLVTGITNSVAQKNFIEEQCRNLKLSNVKVILADVTKYEMEAAFDRVIIIEALEFSWYSAIFMDSKLLPKKESVAELLQRLDEGLVPDDELKELVKIQLKKRLQWGYKQTYEEQVAFHLDFINSLKRMDISGAMEVMNSESYELPMSFLSLTFGNTLKQSACYFEHEFMTIDEAEIAMHDLYCERAQIQDGQSILDIGCGQGGLILHIAQKFKNCLVTGMTNSVAQKNFIEEQCRNLNLLNIKVILADVTKYEMEATFDRVIIIEALEPLVKELLHIPMEIDVSRIMKDTSSKMLDAFVDSVFKFVDQPYLPSQSNFAPVEEIGSDIMIDDIEGQIPADFPMGIYIRNGPNPLFGGLKTAISWFGQSSHCWIEGEGMLHALNFVKDSQECWTMFYNNRYVETETFIQEKRKNKPSFLPAIEGNSPAILAAYLLNLLRFGKVNKYISNTSIFEHSGKLYSAAENHLPQVIDFNTLETISPIWDVNGAWKRPFTAHPKKAPGTGELVIVGVDAVKPFFVLGVVSADGKKLLHEVDLKFERSTICHEIGITQKYNIILDCPLTIDINRLIKGGPLVKYDKEEYAKIGVMPRYGDAESVRWFKVAPHCTFHILNCFEYGNEVVVRGCRALGSIIPGPDFGHDKTEWFSRGFQSVALNEATDNINMEYGNFFCRAYEWRLNMMTGEVKEKYLTGTSFSMDFPMINEKYTGIRNKYGYTQVVDSIASSNAGMAKYGMLAKLYFEELATTSKKEQVNSEELIKVEYHKFEKNSFCSGATFLPKHGQQHEDDGWILCFVHNEETDTSEVHIIDTKQFESKPIAKIKLPRRVPYGFHGAYFPKSVQQQKLQGV</sequence>
<dbReference type="InterPro" id="IPR004294">
    <property type="entry name" value="Carotenoid_Oase"/>
</dbReference>
<organism evidence="6 7">
    <name type="scientific">Thalictrum thalictroides</name>
    <name type="common">Rue-anemone</name>
    <name type="synonym">Anemone thalictroides</name>
    <dbReference type="NCBI Taxonomy" id="46969"/>
    <lineage>
        <taxon>Eukaryota</taxon>
        <taxon>Viridiplantae</taxon>
        <taxon>Streptophyta</taxon>
        <taxon>Embryophyta</taxon>
        <taxon>Tracheophyta</taxon>
        <taxon>Spermatophyta</taxon>
        <taxon>Magnoliopsida</taxon>
        <taxon>Ranunculales</taxon>
        <taxon>Ranunculaceae</taxon>
        <taxon>Thalictroideae</taxon>
        <taxon>Thalictrum</taxon>
    </lineage>
</organism>
<dbReference type="PANTHER" id="PTHR10543">
    <property type="entry name" value="BETA-CAROTENE DIOXYGENASE"/>
    <property type="match status" value="1"/>
</dbReference>
<comment type="similarity">
    <text evidence="1">Belongs to the carotenoid oxygenase family.</text>
</comment>
<dbReference type="Pfam" id="PF02353">
    <property type="entry name" value="CMAS"/>
    <property type="match status" value="2"/>
</dbReference>
<dbReference type="AlphaFoldDB" id="A0A7J6X0B7"/>
<dbReference type="GO" id="GO:0016121">
    <property type="term" value="P:carotene catabolic process"/>
    <property type="evidence" value="ECO:0007669"/>
    <property type="project" value="TreeGrafter"/>
</dbReference>
<evidence type="ECO:0000256" key="1">
    <source>
        <dbReference type="ARBA" id="ARBA00006787"/>
    </source>
</evidence>
<dbReference type="Pfam" id="PF03055">
    <property type="entry name" value="RPE65"/>
    <property type="match status" value="1"/>
</dbReference>
<accession>A0A7J6X0B7</accession>
<dbReference type="Gene3D" id="3.40.50.150">
    <property type="entry name" value="Vaccinia Virus protein VP39"/>
    <property type="match status" value="2"/>
</dbReference>
<evidence type="ECO:0000256" key="4">
    <source>
        <dbReference type="ARBA" id="ARBA00023004"/>
    </source>
</evidence>
<keyword evidence="3 6" id="KW-0223">Dioxygenase</keyword>
<dbReference type="SUPFAM" id="SSF53335">
    <property type="entry name" value="S-adenosyl-L-methionine-dependent methyltransferases"/>
    <property type="match status" value="2"/>
</dbReference>
<name>A0A7J6X0B7_THATH</name>
<keyword evidence="2 5" id="KW-0479">Metal-binding</keyword>
<dbReference type="PANTHER" id="PTHR10543:SF142">
    <property type="entry name" value="OS06G0162550 PROTEIN"/>
    <property type="match status" value="1"/>
</dbReference>
<keyword evidence="7" id="KW-1185">Reference proteome</keyword>
<evidence type="ECO:0000313" key="7">
    <source>
        <dbReference type="Proteomes" id="UP000554482"/>
    </source>
</evidence>
<protein>
    <submittedName>
        <fullName evidence="6">9-cis-epoxycarotenoid dioxygenase protein</fullName>
    </submittedName>
</protein>
<gene>
    <name evidence="6" type="ORF">FRX31_007254</name>
</gene>
<feature type="binding site" evidence="5">
    <location>
        <position position="783"/>
    </location>
    <ligand>
        <name>Fe cation</name>
        <dbReference type="ChEBI" id="CHEBI:24875"/>
        <note>catalytic</note>
    </ligand>
</feature>
<proteinExistence type="inferred from homology"/>
<evidence type="ECO:0000313" key="6">
    <source>
        <dbReference type="EMBL" id="KAF5203161.1"/>
    </source>
</evidence>
<evidence type="ECO:0000256" key="2">
    <source>
        <dbReference type="ARBA" id="ARBA00022723"/>
    </source>
</evidence>
<dbReference type="EMBL" id="JABWDY010007177">
    <property type="protein sequence ID" value="KAF5203161.1"/>
    <property type="molecule type" value="Genomic_DNA"/>
</dbReference>
<comment type="cofactor">
    <cofactor evidence="5">
        <name>Fe(2+)</name>
        <dbReference type="ChEBI" id="CHEBI:29033"/>
    </cofactor>
    <text evidence="5">Binds 1 Fe(2+) ion per subunit.</text>
</comment>
<dbReference type="CDD" id="cd02440">
    <property type="entry name" value="AdoMet_MTases"/>
    <property type="match status" value="2"/>
</dbReference>
<dbReference type="GO" id="GO:0010436">
    <property type="term" value="F:carotenoid dioxygenase activity"/>
    <property type="evidence" value="ECO:0007669"/>
    <property type="project" value="TreeGrafter"/>
</dbReference>
<dbReference type="OrthoDB" id="1069523at2759"/>
<dbReference type="Proteomes" id="UP000554482">
    <property type="component" value="Unassembled WGS sequence"/>
</dbReference>
<feature type="binding site" evidence="5">
    <location>
        <position position="670"/>
    </location>
    <ligand>
        <name>Fe cation</name>
        <dbReference type="ChEBI" id="CHEBI:24875"/>
        <note>catalytic</note>
    </ligand>
</feature>
<keyword evidence="3 6" id="KW-0560">Oxidoreductase</keyword>
<comment type="caution">
    <text evidence="6">The sequence shown here is derived from an EMBL/GenBank/DDBJ whole genome shotgun (WGS) entry which is preliminary data.</text>
</comment>
<reference evidence="6 7" key="1">
    <citation type="submission" date="2020-06" db="EMBL/GenBank/DDBJ databases">
        <title>Transcriptomic and genomic resources for Thalictrum thalictroides and T. hernandezii: Facilitating candidate gene discovery in an emerging model plant lineage.</title>
        <authorList>
            <person name="Arias T."/>
            <person name="Riano-Pachon D.M."/>
            <person name="Di Stilio V.S."/>
        </authorList>
    </citation>
    <scope>NUCLEOTIDE SEQUENCE [LARGE SCALE GENOMIC DNA]</scope>
    <source>
        <strain evidence="7">cv. WT478/WT964</strain>
        <tissue evidence="6">Leaves</tissue>
    </source>
</reference>
<evidence type="ECO:0000256" key="5">
    <source>
        <dbReference type="PIRSR" id="PIRSR604294-1"/>
    </source>
</evidence>
<feature type="binding site" evidence="5">
    <location>
        <position position="719"/>
    </location>
    <ligand>
        <name>Fe cation</name>
        <dbReference type="ChEBI" id="CHEBI:24875"/>
        <note>catalytic</note>
    </ligand>
</feature>
<dbReference type="GO" id="GO:0009570">
    <property type="term" value="C:chloroplast stroma"/>
    <property type="evidence" value="ECO:0007669"/>
    <property type="project" value="TreeGrafter"/>
</dbReference>
<dbReference type="InterPro" id="IPR029063">
    <property type="entry name" value="SAM-dependent_MTases_sf"/>
</dbReference>
<keyword evidence="4 5" id="KW-0408">Iron</keyword>
<dbReference type="GO" id="GO:0046872">
    <property type="term" value="F:metal ion binding"/>
    <property type="evidence" value="ECO:0007669"/>
    <property type="project" value="UniProtKB-KW"/>
</dbReference>